<dbReference type="EMBL" id="QBMN01000002">
    <property type="protein sequence ID" value="PZO45706.1"/>
    <property type="molecule type" value="Genomic_DNA"/>
</dbReference>
<comment type="caution">
    <text evidence="5">The sequence shown here is derived from an EMBL/GenBank/DDBJ whole genome shotgun (WGS) entry which is preliminary data.</text>
</comment>
<accession>A0A2W4WLD0</accession>
<comment type="catalytic activity">
    <reaction evidence="1 4">
        <text>(4aS,6R)-4a-hydroxy-L-erythro-5,6,7,8-tetrahydrobiopterin = (6R)-L-erythro-6,7-dihydrobiopterin + H2O</text>
        <dbReference type="Rhea" id="RHEA:11920"/>
        <dbReference type="ChEBI" id="CHEBI:15377"/>
        <dbReference type="ChEBI" id="CHEBI:15642"/>
        <dbReference type="ChEBI" id="CHEBI:43120"/>
        <dbReference type="EC" id="4.2.1.96"/>
    </reaction>
</comment>
<comment type="similarity">
    <text evidence="2 4">Belongs to the pterin-4-alpha-carbinolamine dehydratase family.</text>
</comment>
<evidence type="ECO:0000256" key="1">
    <source>
        <dbReference type="ARBA" id="ARBA00001554"/>
    </source>
</evidence>
<dbReference type="Proteomes" id="UP000249081">
    <property type="component" value="Unassembled WGS sequence"/>
</dbReference>
<dbReference type="Pfam" id="PF01329">
    <property type="entry name" value="Pterin_4a"/>
    <property type="match status" value="1"/>
</dbReference>
<evidence type="ECO:0000256" key="4">
    <source>
        <dbReference type="HAMAP-Rule" id="MF_00434"/>
    </source>
</evidence>
<dbReference type="InterPro" id="IPR036428">
    <property type="entry name" value="PCD_sf"/>
</dbReference>
<protein>
    <recommendedName>
        <fullName evidence="4">Putative pterin-4-alpha-carbinolamine dehydratase</fullName>
        <shortName evidence="4">PHS</shortName>
        <ecNumber evidence="4">4.2.1.96</ecNumber>
    </recommendedName>
    <alternativeName>
        <fullName evidence="4">4-alpha-hydroxy-tetrahydropterin dehydratase</fullName>
    </alternativeName>
    <alternativeName>
        <fullName evidence="4">Pterin carbinolamine dehydratase</fullName>
        <shortName evidence="4">PCD</shortName>
    </alternativeName>
</protein>
<dbReference type="GO" id="GO:0008124">
    <property type="term" value="F:4-alpha-hydroxytetrahydrobiopterin dehydratase activity"/>
    <property type="evidence" value="ECO:0007669"/>
    <property type="project" value="UniProtKB-UniRule"/>
</dbReference>
<dbReference type="AlphaFoldDB" id="A0A2W4WLD0"/>
<evidence type="ECO:0000256" key="2">
    <source>
        <dbReference type="ARBA" id="ARBA00006472"/>
    </source>
</evidence>
<dbReference type="SUPFAM" id="SSF55248">
    <property type="entry name" value="PCD-like"/>
    <property type="match status" value="1"/>
</dbReference>
<proteinExistence type="inferred from homology"/>
<dbReference type="PANTHER" id="PTHR12599:SF0">
    <property type="entry name" value="PTERIN-4-ALPHA-CARBINOLAMINE DEHYDRATASE"/>
    <property type="match status" value="1"/>
</dbReference>
<gene>
    <name evidence="5" type="ORF">DCF17_00565</name>
</gene>
<evidence type="ECO:0000313" key="6">
    <source>
        <dbReference type="Proteomes" id="UP000249081"/>
    </source>
</evidence>
<reference evidence="5 6" key="2">
    <citation type="submission" date="2018-06" db="EMBL/GenBank/DDBJ databases">
        <title>Metagenomic assembly of (sub)arctic Cyanobacteria and their associated microbiome from non-axenic cultures.</title>
        <authorList>
            <person name="Baurain D."/>
        </authorList>
    </citation>
    <scope>NUCLEOTIDE SEQUENCE [LARGE SCALE GENOMIC DNA]</scope>
    <source>
        <strain evidence="5">ULC041bin1</strain>
    </source>
</reference>
<dbReference type="Gene3D" id="3.30.1360.20">
    <property type="entry name" value="Transcriptional coactivator/pterin dehydratase"/>
    <property type="match status" value="1"/>
</dbReference>
<organism evidence="5 6">
    <name type="scientific">Shackletoniella antarctica</name>
    <dbReference type="NCBI Taxonomy" id="268115"/>
    <lineage>
        <taxon>Bacteria</taxon>
        <taxon>Bacillati</taxon>
        <taxon>Cyanobacteriota</taxon>
        <taxon>Cyanophyceae</taxon>
        <taxon>Oculatellales</taxon>
        <taxon>Oculatellaceae</taxon>
        <taxon>Shackletoniella</taxon>
    </lineage>
</organism>
<name>A0A2W4WLD0_9CYAN</name>
<dbReference type="NCBIfam" id="NF002017">
    <property type="entry name" value="PRK00823.1-2"/>
    <property type="match status" value="1"/>
</dbReference>
<keyword evidence="3 4" id="KW-0456">Lyase</keyword>
<evidence type="ECO:0000256" key="3">
    <source>
        <dbReference type="ARBA" id="ARBA00023239"/>
    </source>
</evidence>
<dbReference type="InterPro" id="IPR001533">
    <property type="entry name" value="Pterin_deHydtase"/>
</dbReference>
<sequence length="93" mass="9929">MATLLSDRDIDTKLSQLPDWSLSGKTITSTRTLKDFVAAIGFVNQLVEPAEAAGHHPDLEISYNKVVISLSSHDAGGLTEKDFAMAKTISALG</sequence>
<dbReference type="EC" id="4.2.1.96" evidence="4"/>
<dbReference type="HAMAP" id="MF_00434">
    <property type="entry name" value="Pterin_4_alpha"/>
    <property type="match status" value="1"/>
</dbReference>
<dbReference type="PANTHER" id="PTHR12599">
    <property type="entry name" value="PTERIN-4-ALPHA-CARBINOLAMINE DEHYDRATASE"/>
    <property type="match status" value="1"/>
</dbReference>
<dbReference type="CDD" id="cd00488">
    <property type="entry name" value="PCD_DCoH"/>
    <property type="match status" value="1"/>
</dbReference>
<evidence type="ECO:0000313" key="5">
    <source>
        <dbReference type="EMBL" id="PZO45706.1"/>
    </source>
</evidence>
<dbReference type="GO" id="GO:0006729">
    <property type="term" value="P:tetrahydrobiopterin biosynthetic process"/>
    <property type="evidence" value="ECO:0007669"/>
    <property type="project" value="InterPro"/>
</dbReference>
<reference evidence="6" key="1">
    <citation type="submission" date="2018-04" db="EMBL/GenBank/DDBJ databases">
        <authorList>
            <person name="Cornet L."/>
        </authorList>
    </citation>
    <scope>NUCLEOTIDE SEQUENCE [LARGE SCALE GENOMIC DNA]</scope>
</reference>